<sequence>MSLLILLLLVLAVVLWMVLEGPALAQVASQISRTLDCIPDKLTEFGNGLEDKAQADIESIKQSDIPVKTRNWVLETFNKVKEWFNTIFS</sequence>
<dbReference type="Gene3D" id="4.10.260.30">
    <property type="entry name" value="Apolipoprotein C-I"/>
    <property type="match status" value="1"/>
</dbReference>
<comment type="function">
    <text evidence="1">Inhibitor of lipoprotein binding to the low density lipoprotein (LDL) receptor, LDL receptor-related protein, and very low density lipoprotein (VLDL) receptor. Associates with high density lipoproteins (HDL) and the triacylglycerol-rich lipoproteins in the plasma and makes up about 10% of the protein of the VLDL and 2% of that of HDL. Appears to interfere directly with fatty acid uptake and is also the major plasma inhibitor of cholesteryl ester transfer protein (CETP). Binds free fatty acids and reduces their intracellular esterification. Modulates the interaction of APOE with beta-migrating VLDL and inhibits binding of beta-VLDL to the LDL receptor-related protein.</text>
</comment>
<reference evidence="13" key="1">
    <citation type="submission" date="2016-06" db="EMBL/GenBank/DDBJ databases">
        <title>De novo assembly and RNA-Seq shows season-dependent expression and editing in black bear kidneys.</title>
        <authorList>
            <person name="Korstanje R."/>
            <person name="Srivastava A."/>
            <person name="Sarsani V.K."/>
            <person name="Sheehan S.M."/>
            <person name="Seger R.L."/>
            <person name="Barter M.E."/>
            <person name="Lindqvist C."/>
            <person name="Brody L.C."/>
            <person name="Mullikin J.C."/>
        </authorList>
    </citation>
    <scope>NUCLEOTIDE SEQUENCE [LARGE SCALE GENOMIC DNA]</scope>
</reference>
<dbReference type="GO" id="GO:0042157">
    <property type="term" value="P:lipoprotein metabolic process"/>
    <property type="evidence" value="ECO:0007669"/>
    <property type="project" value="InterPro"/>
</dbReference>
<keyword evidence="13" id="KW-1185">Reference proteome</keyword>
<evidence type="ECO:0000256" key="7">
    <source>
        <dbReference type="ARBA" id="ARBA00022729"/>
    </source>
</evidence>
<keyword evidence="6" id="KW-0964">Secreted</keyword>
<reference evidence="12" key="2">
    <citation type="submission" date="2025-08" db="UniProtKB">
        <authorList>
            <consortium name="Ensembl"/>
        </authorList>
    </citation>
    <scope>IDENTIFICATION</scope>
</reference>
<protein>
    <recommendedName>
        <fullName evidence="4">Apolipoprotein C-I</fullName>
    </recommendedName>
    <alternativeName>
        <fullName evidence="10">Apolipoprotein C1</fullName>
    </alternativeName>
</protein>
<dbReference type="GO" id="GO:0034364">
    <property type="term" value="C:high-density lipoprotein particle"/>
    <property type="evidence" value="ECO:0007669"/>
    <property type="project" value="TreeGrafter"/>
</dbReference>
<dbReference type="OMA" id="PAKMWLE"/>
<dbReference type="PANTHER" id="PTHR16565:SF2">
    <property type="entry name" value="APOLIPOPROTEIN C-I"/>
    <property type="match status" value="1"/>
</dbReference>
<dbReference type="GO" id="GO:0010916">
    <property type="term" value="P:negative regulation of very-low-density lipoprotein particle clearance"/>
    <property type="evidence" value="ECO:0007669"/>
    <property type="project" value="TreeGrafter"/>
</dbReference>
<dbReference type="GO" id="GO:0034447">
    <property type="term" value="P:very-low-density lipoprotein particle clearance"/>
    <property type="evidence" value="ECO:0007669"/>
    <property type="project" value="TreeGrafter"/>
</dbReference>
<dbReference type="Proteomes" id="UP000291022">
    <property type="component" value="Unassembled WGS sequence"/>
</dbReference>
<feature type="signal peptide" evidence="11">
    <location>
        <begin position="1"/>
        <end position="25"/>
    </location>
</feature>
<organism evidence="12 13">
    <name type="scientific">Ursus americanus</name>
    <name type="common">American black bear</name>
    <name type="synonym">Euarctos americanus</name>
    <dbReference type="NCBI Taxonomy" id="9643"/>
    <lineage>
        <taxon>Eukaryota</taxon>
        <taxon>Metazoa</taxon>
        <taxon>Chordata</taxon>
        <taxon>Craniata</taxon>
        <taxon>Vertebrata</taxon>
        <taxon>Euteleostomi</taxon>
        <taxon>Mammalia</taxon>
        <taxon>Eutheria</taxon>
        <taxon>Laurasiatheria</taxon>
        <taxon>Carnivora</taxon>
        <taxon>Caniformia</taxon>
        <taxon>Ursidae</taxon>
        <taxon>Ursus</taxon>
    </lineage>
</organism>
<evidence type="ECO:0000256" key="4">
    <source>
        <dbReference type="ARBA" id="ARBA00021680"/>
    </source>
</evidence>
<dbReference type="GO" id="GO:0004859">
    <property type="term" value="F:phospholipase inhibitor activity"/>
    <property type="evidence" value="ECO:0007669"/>
    <property type="project" value="TreeGrafter"/>
</dbReference>
<evidence type="ECO:0000256" key="1">
    <source>
        <dbReference type="ARBA" id="ARBA00003248"/>
    </source>
</evidence>
<keyword evidence="5" id="KW-0813">Transport</keyword>
<dbReference type="GeneTree" id="ENSGT00390000011584"/>
<evidence type="ECO:0000256" key="6">
    <source>
        <dbReference type="ARBA" id="ARBA00022525"/>
    </source>
</evidence>
<evidence type="ECO:0000256" key="9">
    <source>
        <dbReference type="ARBA" id="ARBA00023313"/>
    </source>
</evidence>
<keyword evidence="9" id="KW-0850">VLDL</keyword>
<evidence type="ECO:0000256" key="11">
    <source>
        <dbReference type="SAM" id="SignalP"/>
    </source>
</evidence>
<dbReference type="Pfam" id="PF04691">
    <property type="entry name" value="ApoC-I"/>
    <property type="match status" value="1"/>
</dbReference>
<accession>A0A452QM77</accession>
<dbReference type="AlphaFoldDB" id="A0A452QM77"/>
<dbReference type="GO" id="GO:0034361">
    <property type="term" value="C:very-low-density lipoprotein particle"/>
    <property type="evidence" value="ECO:0007669"/>
    <property type="project" value="UniProtKB-KW"/>
</dbReference>
<dbReference type="InterPro" id="IPR043081">
    <property type="entry name" value="ApoC-1_sf"/>
</dbReference>
<dbReference type="GO" id="GO:0005504">
    <property type="term" value="F:fatty acid binding"/>
    <property type="evidence" value="ECO:0007669"/>
    <property type="project" value="TreeGrafter"/>
</dbReference>
<dbReference type="Ensembl" id="ENSUAMT00000007308.1">
    <property type="protein sequence ID" value="ENSUAMP00000006463.1"/>
    <property type="gene ID" value="ENSUAMG00000005669.1"/>
</dbReference>
<evidence type="ECO:0000313" key="13">
    <source>
        <dbReference type="Proteomes" id="UP000291022"/>
    </source>
</evidence>
<dbReference type="GO" id="GO:0032375">
    <property type="term" value="P:negative regulation of cholesterol transport"/>
    <property type="evidence" value="ECO:0007669"/>
    <property type="project" value="TreeGrafter"/>
</dbReference>
<evidence type="ECO:0000313" key="12">
    <source>
        <dbReference type="Ensembl" id="ENSUAMP00000006463.1"/>
    </source>
</evidence>
<dbReference type="GO" id="GO:0006869">
    <property type="term" value="P:lipid transport"/>
    <property type="evidence" value="ECO:0007669"/>
    <property type="project" value="UniProtKB-KW"/>
</dbReference>
<evidence type="ECO:0000256" key="2">
    <source>
        <dbReference type="ARBA" id="ARBA00004613"/>
    </source>
</evidence>
<proteinExistence type="inferred from homology"/>
<keyword evidence="8" id="KW-0445">Lipid transport</keyword>
<comment type="similarity">
    <text evidence="3">Belongs to the apolipoprotein C1 family.</text>
</comment>
<dbReference type="STRING" id="9643.ENSUAMP00000006463"/>
<feature type="chain" id="PRO_5019253600" description="Apolipoprotein C-I" evidence="11">
    <location>
        <begin position="26"/>
        <end position="89"/>
    </location>
</feature>
<dbReference type="GO" id="GO:0050995">
    <property type="term" value="P:negative regulation of lipid catabolic process"/>
    <property type="evidence" value="ECO:0007669"/>
    <property type="project" value="TreeGrafter"/>
</dbReference>
<comment type="subcellular location">
    <subcellularLocation>
        <location evidence="2">Secreted</location>
    </subcellularLocation>
</comment>
<evidence type="ECO:0000256" key="8">
    <source>
        <dbReference type="ARBA" id="ARBA00023055"/>
    </source>
</evidence>
<keyword evidence="7 11" id="KW-0732">Signal</keyword>
<evidence type="ECO:0000256" key="3">
    <source>
        <dbReference type="ARBA" id="ARBA00009204"/>
    </source>
</evidence>
<name>A0A452QM77_URSAM</name>
<reference evidence="12" key="3">
    <citation type="submission" date="2025-09" db="UniProtKB">
        <authorList>
            <consortium name="Ensembl"/>
        </authorList>
    </citation>
    <scope>IDENTIFICATION</scope>
</reference>
<evidence type="ECO:0000256" key="5">
    <source>
        <dbReference type="ARBA" id="ARBA00022448"/>
    </source>
</evidence>
<dbReference type="GO" id="GO:0006641">
    <property type="term" value="P:triglyceride metabolic process"/>
    <property type="evidence" value="ECO:0007669"/>
    <property type="project" value="TreeGrafter"/>
</dbReference>
<evidence type="ECO:0000256" key="10">
    <source>
        <dbReference type="ARBA" id="ARBA00031177"/>
    </source>
</evidence>
<dbReference type="PANTHER" id="PTHR16565">
    <property type="entry name" value="APOLIPOPROTEIN C-I"/>
    <property type="match status" value="1"/>
</dbReference>
<dbReference type="InterPro" id="IPR006781">
    <property type="entry name" value="ApoC-I"/>
</dbReference>